<sequence length="67" mass="7382">MEIRKYTAGKAAALFVKDILAVEGGETGKKTILHLVADGFPGLLFHNTPNGKWAQQNVRRGNTVKFR</sequence>
<reference evidence="2" key="1">
    <citation type="journal article" date="2019" name="Int. J. Syst. Evol. Microbiol.">
        <title>The Global Catalogue of Microorganisms (GCM) 10K type strain sequencing project: providing services to taxonomists for standard genome sequencing and annotation.</title>
        <authorList>
            <consortium name="The Broad Institute Genomics Platform"/>
            <consortium name="The Broad Institute Genome Sequencing Center for Infectious Disease"/>
            <person name="Wu L."/>
            <person name="Ma J."/>
        </authorList>
    </citation>
    <scope>NUCLEOTIDE SEQUENCE [LARGE SCALE GENOMIC DNA]</scope>
    <source>
        <strain evidence="2">KCTC 52416</strain>
    </source>
</reference>
<accession>A0ABV7JJQ6</accession>
<protein>
    <submittedName>
        <fullName evidence="1">Uncharacterized protein</fullName>
    </submittedName>
</protein>
<dbReference type="EMBL" id="JBHRTA010000035">
    <property type="protein sequence ID" value="MFC3198219.1"/>
    <property type="molecule type" value="Genomic_DNA"/>
</dbReference>
<comment type="caution">
    <text evidence="1">The sequence shown here is derived from an EMBL/GenBank/DDBJ whole genome shotgun (WGS) entry which is preliminary data.</text>
</comment>
<dbReference type="Proteomes" id="UP001595526">
    <property type="component" value="Unassembled WGS sequence"/>
</dbReference>
<gene>
    <name evidence="1" type="ORF">ACFOET_11410</name>
</gene>
<evidence type="ECO:0000313" key="1">
    <source>
        <dbReference type="EMBL" id="MFC3198219.1"/>
    </source>
</evidence>
<keyword evidence="2" id="KW-1185">Reference proteome</keyword>
<proteinExistence type="predicted"/>
<organism evidence="1 2">
    <name type="scientific">Parapedobacter deserti</name>
    <dbReference type="NCBI Taxonomy" id="1912957"/>
    <lineage>
        <taxon>Bacteria</taxon>
        <taxon>Pseudomonadati</taxon>
        <taxon>Bacteroidota</taxon>
        <taxon>Sphingobacteriia</taxon>
        <taxon>Sphingobacteriales</taxon>
        <taxon>Sphingobacteriaceae</taxon>
        <taxon>Parapedobacter</taxon>
    </lineage>
</organism>
<evidence type="ECO:0000313" key="2">
    <source>
        <dbReference type="Proteomes" id="UP001595526"/>
    </source>
</evidence>
<name>A0ABV7JJQ6_9SPHI</name>